<gene>
    <name evidence="2" type="ORF">ACFPWU_09070</name>
</gene>
<dbReference type="RefSeq" id="WP_128219916.1">
    <property type="nucleotide sequence ID" value="NZ_CP034929.1"/>
</dbReference>
<accession>A0ABW1QY92</accession>
<evidence type="ECO:0000256" key="1">
    <source>
        <dbReference type="SAM" id="MobiDB-lite"/>
    </source>
</evidence>
<sequence length="251" mass="26597">MRFFARGVDGEPTSPAPRSTSGQVPPDPSPVAPRATEAVREALVACESPLAACESLGRELALDGVSAAEALSGIHAAFMETVGTPPPFDAVRSLVVAWSETTLSAVNTISCEDPLTGLASRAHLRTLLDTSFRRHRAGGVHPRESHALVVVDLPELTGQAVDPFAVTLRVTTTGEVIRSVFGGDEVVVRVRRARLIALVERDDRLGRRVKVLRTLIPGALGPGASDVRIWIEGLPATESSCAFLVDELSRG</sequence>
<protein>
    <submittedName>
        <fullName evidence="2">Uncharacterized protein</fullName>
    </submittedName>
</protein>
<evidence type="ECO:0000313" key="2">
    <source>
        <dbReference type="EMBL" id="MFC6153812.1"/>
    </source>
</evidence>
<name>A0ABW1QY92_9ACTN</name>
<dbReference type="Proteomes" id="UP001596098">
    <property type="component" value="Unassembled WGS sequence"/>
</dbReference>
<organism evidence="2 3">
    <name type="scientific">Nocardioides yefusunii</name>
    <dbReference type="NCBI Taxonomy" id="2500546"/>
    <lineage>
        <taxon>Bacteria</taxon>
        <taxon>Bacillati</taxon>
        <taxon>Actinomycetota</taxon>
        <taxon>Actinomycetes</taxon>
        <taxon>Propionibacteriales</taxon>
        <taxon>Nocardioidaceae</taxon>
        <taxon>Nocardioides</taxon>
    </lineage>
</organism>
<feature type="region of interest" description="Disordered" evidence="1">
    <location>
        <begin position="1"/>
        <end position="33"/>
    </location>
</feature>
<dbReference type="EMBL" id="JBHSQI010000004">
    <property type="protein sequence ID" value="MFC6153812.1"/>
    <property type="molecule type" value="Genomic_DNA"/>
</dbReference>
<keyword evidence="3" id="KW-1185">Reference proteome</keyword>
<proteinExistence type="predicted"/>
<evidence type="ECO:0000313" key="3">
    <source>
        <dbReference type="Proteomes" id="UP001596098"/>
    </source>
</evidence>
<reference evidence="3" key="1">
    <citation type="journal article" date="2019" name="Int. J. Syst. Evol. Microbiol.">
        <title>The Global Catalogue of Microorganisms (GCM) 10K type strain sequencing project: providing services to taxonomists for standard genome sequencing and annotation.</title>
        <authorList>
            <consortium name="The Broad Institute Genomics Platform"/>
            <consortium name="The Broad Institute Genome Sequencing Center for Infectious Disease"/>
            <person name="Wu L."/>
            <person name="Ma J."/>
        </authorList>
    </citation>
    <scope>NUCLEOTIDE SEQUENCE [LARGE SCALE GENOMIC DNA]</scope>
    <source>
        <strain evidence="3">DFY28</strain>
    </source>
</reference>
<comment type="caution">
    <text evidence="2">The sequence shown here is derived from an EMBL/GenBank/DDBJ whole genome shotgun (WGS) entry which is preliminary data.</text>
</comment>